<keyword evidence="2" id="KW-1185">Reference proteome</keyword>
<sequence>MSRRIIWDRSGNPIPFVSQALKIDPYRCADALHTIKQAAGLSPKDDTVIYDNGDVTDKLSGDEIGNLHDEH</sequence>
<comment type="caution">
    <text evidence="1">The sequence shown here is derived from an EMBL/GenBank/DDBJ whole genome shotgun (WGS) entry which is preliminary data.</text>
</comment>
<name>A0A3S2YLV1_9HYPH</name>
<evidence type="ECO:0000313" key="1">
    <source>
        <dbReference type="EMBL" id="RVU14072.1"/>
    </source>
</evidence>
<gene>
    <name evidence="1" type="ORF">EOE48_24865</name>
</gene>
<dbReference type="Proteomes" id="UP000286997">
    <property type="component" value="Unassembled WGS sequence"/>
</dbReference>
<accession>A0A3S2YLV1</accession>
<organism evidence="1 2">
    <name type="scientific">Methylobacterium oryzihabitans</name>
    <dbReference type="NCBI Taxonomy" id="2499852"/>
    <lineage>
        <taxon>Bacteria</taxon>
        <taxon>Pseudomonadati</taxon>
        <taxon>Pseudomonadota</taxon>
        <taxon>Alphaproteobacteria</taxon>
        <taxon>Hyphomicrobiales</taxon>
        <taxon>Methylobacteriaceae</taxon>
        <taxon>Methylobacterium</taxon>
    </lineage>
</organism>
<evidence type="ECO:0000313" key="2">
    <source>
        <dbReference type="Proteomes" id="UP000286997"/>
    </source>
</evidence>
<dbReference type="EMBL" id="SACP01000036">
    <property type="protein sequence ID" value="RVU14072.1"/>
    <property type="molecule type" value="Genomic_DNA"/>
</dbReference>
<proteinExistence type="predicted"/>
<dbReference type="AlphaFoldDB" id="A0A3S2YLV1"/>
<reference evidence="1 2" key="1">
    <citation type="submission" date="2019-01" db="EMBL/GenBank/DDBJ databases">
        <authorList>
            <person name="Chen W.-M."/>
        </authorList>
    </citation>
    <scope>NUCLEOTIDE SEQUENCE [LARGE SCALE GENOMIC DNA]</scope>
    <source>
        <strain evidence="1 2">TER-1</strain>
    </source>
</reference>
<dbReference type="RefSeq" id="WP_127733577.1">
    <property type="nucleotide sequence ID" value="NZ_SACP01000036.1"/>
</dbReference>
<protein>
    <submittedName>
        <fullName evidence="1">Uncharacterized protein</fullName>
    </submittedName>
</protein>